<dbReference type="GO" id="GO:0046491">
    <property type="term" value="P:L-methylmalonyl-CoA metabolic process"/>
    <property type="evidence" value="ECO:0007669"/>
    <property type="project" value="TreeGrafter"/>
</dbReference>
<evidence type="ECO:0000313" key="4">
    <source>
        <dbReference type="Proteomes" id="UP000256661"/>
    </source>
</evidence>
<gene>
    <name evidence="3" type="ORF">DFJ69_0128</name>
</gene>
<name>A0A3D9SK52_9ACTN</name>
<dbReference type="PANTHER" id="PTHR43048:SF3">
    <property type="entry name" value="METHYLMALONYL-COA EPIMERASE, MITOCHONDRIAL"/>
    <property type="match status" value="1"/>
</dbReference>
<reference evidence="3 4" key="1">
    <citation type="submission" date="2018-08" db="EMBL/GenBank/DDBJ databases">
        <title>Sequencing the genomes of 1000 actinobacteria strains.</title>
        <authorList>
            <person name="Klenk H.-P."/>
        </authorList>
    </citation>
    <scope>NUCLEOTIDE SEQUENCE [LARGE SCALE GENOMIC DNA]</scope>
    <source>
        <strain evidence="3 4">DSM 43927</strain>
    </source>
</reference>
<dbReference type="EMBL" id="QTTT01000001">
    <property type="protein sequence ID" value="REE94770.1"/>
    <property type="molecule type" value="Genomic_DNA"/>
</dbReference>
<accession>A0A3D9SK52</accession>
<evidence type="ECO:0000313" key="3">
    <source>
        <dbReference type="EMBL" id="REE94770.1"/>
    </source>
</evidence>
<organism evidence="3 4">
    <name type="scientific">Thermomonospora umbrina</name>
    <dbReference type="NCBI Taxonomy" id="111806"/>
    <lineage>
        <taxon>Bacteria</taxon>
        <taxon>Bacillati</taxon>
        <taxon>Actinomycetota</taxon>
        <taxon>Actinomycetes</taxon>
        <taxon>Streptosporangiales</taxon>
        <taxon>Thermomonosporaceae</taxon>
        <taxon>Thermomonospora</taxon>
    </lineage>
</organism>
<dbReference type="InterPro" id="IPR037523">
    <property type="entry name" value="VOC_core"/>
</dbReference>
<comment type="caution">
    <text evidence="3">The sequence shown here is derived from an EMBL/GenBank/DDBJ whole genome shotgun (WGS) entry which is preliminary data.</text>
</comment>
<dbReference type="Proteomes" id="UP000256661">
    <property type="component" value="Unassembled WGS sequence"/>
</dbReference>
<keyword evidence="4" id="KW-1185">Reference proteome</keyword>
<proteinExistence type="predicted"/>
<dbReference type="AlphaFoldDB" id="A0A3D9SK52"/>
<sequence length="173" mass="18787">MHTLQTVPDADLGVTLMKANHVGIAVRDLDRTIHFYGALTGQDPFVTEPMQGVEAMYGPKVADRVGEGGVRLRYATLRLSNLNIDMIQFDDPEMGTAKALPTDAGAMHLCFEVSDLQAVYDRMTAAGIEFDAPPFTFTEEHARHGAGTQVAYFSDPDGVNLELIKPAGSFDRG</sequence>
<evidence type="ECO:0000256" key="1">
    <source>
        <dbReference type="ARBA" id="ARBA00022723"/>
    </source>
</evidence>
<dbReference type="Pfam" id="PF00903">
    <property type="entry name" value="Glyoxalase"/>
    <property type="match status" value="1"/>
</dbReference>
<dbReference type="SUPFAM" id="SSF54593">
    <property type="entry name" value="Glyoxalase/Bleomycin resistance protein/Dihydroxybiphenyl dioxygenase"/>
    <property type="match status" value="1"/>
</dbReference>
<dbReference type="Gene3D" id="3.10.180.10">
    <property type="entry name" value="2,3-Dihydroxybiphenyl 1,2-Dioxygenase, domain 1"/>
    <property type="match status" value="1"/>
</dbReference>
<dbReference type="PROSITE" id="PS51819">
    <property type="entry name" value="VOC"/>
    <property type="match status" value="1"/>
</dbReference>
<keyword evidence="1" id="KW-0479">Metal-binding</keyword>
<evidence type="ECO:0000259" key="2">
    <source>
        <dbReference type="PROSITE" id="PS51819"/>
    </source>
</evidence>
<dbReference type="OrthoDB" id="115162at2"/>
<dbReference type="InterPro" id="IPR051785">
    <property type="entry name" value="MMCE/EMCE_epimerase"/>
</dbReference>
<protein>
    <submittedName>
        <fullName evidence="3">Methylmalonyl-CoA epimerase</fullName>
    </submittedName>
</protein>
<dbReference type="InterPro" id="IPR004360">
    <property type="entry name" value="Glyas_Fos-R_dOase_dom"/>
</dbReference>
<feature type="domain" description="VOC" evidence="2">
    <location>
        <begin position="18"/>
        <end position="166"/>
    </location>
</feature>
<dbReference type="RefSeq" id="WP_116020671.1">
    <property type="nucleotide sequence ID" value="NZ_QTTT01000001.1"/>
</dbReference>
<dbReference type="PANTHER" id="PTHR43048">
    <property type="entry name" value="METHYLMALONYL-COA EPIMERASE"/>
    <property type="match status" value="1"/>
</dbReference>
<dbReference type="InterPro" id="IPR029068">
    <property type="entry name" value="Glyas_Bleomycin-R_OHBP_Dase"/>
</dbReference>
<dbReference type="GO" id="GO:0046872">
    <property type="term" value="F:metal ion binding"/>
    <property type="evidence" value="ECO:0007669"/>
    <property type="project" value="UniProtKB-KW"/>
</dbReference>
<dbReference type="GO" id="GO:0004493">
    <property type="term" value="F:methylmalonyl-CoA epimerase activity"/>
    <property type="evidence" value="ECO:0007669"/>
    <property type="project" value="TreeGrafter"/>
</dbReference>